<feature type="transmembrane region" description="Helical" evidence="9">
    <location>
        <begin position="219"/>
        <end position="238"/>
    </location>
</feature>
<keyword evidence="5 10" id="KW-0732">Signal</keyword>
<dbReference type="Pfam" id="PF04756">
    <property type="entry name" value="OST3_OST6"/>
    <property type="match status" value="1"/>
</dbReference>
<gene>
    <name evidence="11" type="ORF">PFL1_06069</name>
</gene>
<dbReference type="InterPro" id="IPR021149">
    <property type="entry name" value="OligosaccharylTrfase_OST3/OST6"/>
</dbReference>
<evidence type="ECO:0000313" key="11">
    <source>
        <dbReference type="EMBL" id="EPQ26421.1"/>
    </source>
</evidence>
<dbReference type="SUPFAM" id="SSF52833">
    <property type="entry name" value="Thioredoxin-like"/>
    <property type="match status" value="1"/>
</dbReference>
<evidence type="ECO:0000256" key="8">
    <source>
        <dbReference type="ARBA" id="ARBA00023136"/>
    </source>
</evidence>
<dbReference type="Gene3D" id="3.40.30.10">
    <property type="entry name" value="Glutaredoxin"/>
    <property type="match status" value="1"/>
</dbReference>
<accession>A0A061H759</accession>
<proteinExistence type="inferred from homology"/>
<dbReference type="AlphaFoldDB" id="A0A061H759"/>
<comment type="function">
    <text evidence="1">Subunit of the oligosaccharyl transferase (OST) complex that catalyzes the initial transfer of a defined glycan (Glc(3)Man(9)GlcNAc(2) in eukaryotes) from the lipid carrier dolichol-pyrophosphate to an asparagine residue within an Asn-X-Ser/Thr consensus motif in nascent polypeptide chains, the first step in protein N-glycosylation. N-glycosylation occurs cotranslationally and the complex associates with the Sec61 complex at the channel-forming translocon complex that mediates protein translocation across the endoplasmic reticulum (ER). All subunits are required for a maximal enzyme activity.</text>
</comment>
<evidence type="ECO:0000256" key="7">
    <source>
        <dbReference type="ARBA" id="ARBA00022989"/>
    </source>
</evidence>
<dbReference type="OrthoDB" id="67566at2759"/>
<evidence type="ECO:0008006" key="13">
    <source>
        <dbReference type="Google" id="ProtNLM"/>
    </source>
</evidence>
<dbReference type="GO" id="GO:0018279">
    <property type="term" value="P:protein N-linked glycosylation via asparagine"/>
    <property type="evidence" value="ECO:0007669"/>
    <property type="project" value="TreeGrafter"/>
</dbReference>
<dbReference type="PANTHER" id="PTHR12692">
    <property type="entry name" value="DOLICHYL-DIPHOSPHOOLIGOSACCHARIDE--PROTEIN GLYCOSYLTRANSFERASE-RELATED"/>
    <property type="match status" value="1"/>
</dbReference>
<dbReference type="KEGG" id="pfp:PFL1_06069"/>
<dbReference type="eggNOG" id="KOG2603">
    <property type="taxonomic scope" value="Eukaryota"/>
</dbReference>
<comment type="similarity">
    <text evidence="3">Belongs to the OST3/OST6 family.</text>
</comment>
<feature type="signal peptide" evidence="10">
    <location>
        <begin position="1"/>
        <end position="21"/>
    </location>
</feature>
<keyword evidence="6" id="KW-0256">Endoplasmic reticulum</keyword>
<evidence type="ECO:0000256" key="9">
    <source>
        <dbReference type="SAM" id="Phobius"/>
    </source>
</evidence>
<feature type="transmembrane region" description="Helical" evidence="9">
    <location>
        <begin position="303"/>
        <end position="321"/>
    </location>
</feature>
<dbReference type="EMBL" id="KE361645">
    <property type="protein sequence ID" value="EPQ26421.1"/>
    <property type="molecule type" value="Genomic_DNA"/>
</dbReference>
<protein>
    <recommendedName>
        <fullName evidence="13">Magnesium transporter protein 1</fullName>
    </recommendedName>
</protein>
<evidence type="ECO:0000256" key="3">
    <source>
        <dbReference type="ARBA" id="ARBA00009561"/>
    </source>
</evidence>
<dbReference type="HOGENOM" id="CLU_052855_1_2_1"/>
<feature type="chain" id="PRO_5001603393" description="Magnesium transporter protein 1" evidence="10">
    <location>
        <begin position="22"/>
        <end position="334"/>
    </location>
</feature>
<dbReference type="InterPro" id="IPR036249">
    <property type="entry name" value="Thioredoxin-like_sf"/>
</dbReference>
<reference evidence="11 12" key="1">
    <citation type="journal article" date="2013" name="Plant Cell">
        <title>The transition from a phytopathogenic smut ancestor to an anamorphic biocontrol agent deciphered by comparative whole-genome analysis.</title>
        <authorList>
            <person name="Lefebvre F."/>
            <person name="Joly D.L."/>
            <person name="Labbe C."/>
            <person name="Teichmann B."/>
            <person name="Linning R."/>
            <person name="Belzile F."/>
            <person name="Bakkeren G."/>
            <person name="Belanger R.R."/>
        </authorList>
    </citation>
    <scope>NUCLEOTIDE SEQUENCE [LARGE SCALE GENOMIC DNA]</scope>
    <source>
        <strain evidence="11 12">PF-1</strain>
    </source>
</reference>
<keyword evidence="8 9" id="KW-0472">Membrane</keyword>
<dbReference type="Proteomes" id="UP000053664">
    <property type="component" value="Unassembled WGS sequence"/>
</dbReference>
<keyword evidence="4 9" id="KW-0812">Transmembrane</keyword>
<feature type="transmembrane region" description="Helical" evidence="9">
    <location>
        <begin position="187"/>
        <end position="207"/>
    </location>
</feature>
<sequence>MRLPTPLTLLGALMLPLLASSAKQSSARDAQLVQRQKDLYRQAATSSSGFVDVDTADFQALVHVPRDYAITALLTTTDKVINCPPCLTFQPDFENIAASWNRDKARRSKNVFAKVEFSRAREVFKLFQLQHAPVLMTFPASTPSNPTPDPISYDFNRFGFEGSDLAAHLSKTFDVPFRYAKPLNYRLIAGVATAVVVVVTTLVFVAPKLSTVMPTSSKPLWMLLSLSSMIVFTSGQMWNQIRNAPYLSADRGRVQYFASGFQNQYGAETQIVAAIYALLAFSFVALIVLVPAQRDPTRQRAGVYVWSAIMLGTFSVLFAIFRMKNPSYPFRLLL</sequence>
<evidence type="ECO:0000256" key="6">
    <source>
        <dbReference type="ARBA" id="ARBA00022824"/>
    </source>
</evidence>
<organism evidence="11 12">
    <name type="scientific">Pseudozyma flocculosa PF-1</name>
    <dbReference type="NCBI Taxonomy" id="1277687"/>
    <lineage>
        <taxon>Eukaryota</taxon>
        <taxon>Fungi</taxon>
        <taxon>Dikarya</taxon>
        <taxon>Basidiomycota</taxon>
        <taxon>Ustilaginomycotina</taxon>
        <taxon>Ustilaginomycetes</taxon>
        <taxon>Ustilaginales</taxon>
        <taxon>Ustilaginaceae</taxon>
        <taxon>Pseudozyma</taxon>
    </lineage>
</organism>
<keyword evidence="7 9" id="KW-1133">Transmembrane helix</keyword>
<evidence type="ECO:0000256" key="5">
    <source>
        <dbReference type="ARBA" id="ARBA00022729"/>
    </source>
</evidence>
<evidence type="ECO:0000313" key="12">
    <source>
        <dbReference type="Proteomes" id="UP000053664"/>
    </source>
</evidence>
<dbReference type="RefSeq" id="XP_007881798.1">
    <property type="nucleotide sequence ID" value="XM_007883607.1"/>
</dbReference>
<feature type="transmembrane region" description="Helical" evidence="9">
    <location>
        <begin position="271"/>
        <end position="291"/>
    </location>
</feature>
<evidence type="ECO:0000256" key="4">
    <source>
        <dbReference type="ARBA" id="ARBA00022692"/>
    </source>
</evidence>
<comment type="subcellular location">
    <subcellularLocation>
        <location evidence="2">Endoplasmic reticulum membrane</location>
        <topology evidence="2">Multi-pass membrane protein</topology>
    </subcellularLocation>
</comment>
<evidence type="ECO:0000256" key="1">
    <source>
        <dbReference type="ARBA" id="ARBA00002791"/>
    </source>
</evidence>
<dbReference type="GeneID" id="19320149"/>
<evidence type="ECO:0000256" key="10">
    <source>
        <dbReference type="SAM" id="SignalP"/>
    </source>
</evidence>
<dbReference type="GO" id="GO:0008250">
    <property type="term" value="C:oligosaccharyltransferase complex"/>
    <property type="evidence" value="ECO:0007669"/>
    <property type="project" value="TreeGrafter"/>
</dbReference>
<name>A0A061H759_9BASI</name>
<dbReference type="PANTHER" id="PTHR12692:SF0">
    <property type="entry name" value="GH11935P"/>
    <property type="match status" value="1"/>
</dbReference>
<evidence type="ECO:0000256" key="2">
    <source>
        <dbReference type="ARBA" id="ARBA00004477"/>
    </source>
</evidence>